<dbReference type="Gene3D" id="3.40.50.300">
    <property type="entry name" value="P-loop containing nucleotide triphosphate hydrolases"/>
    <property type="match status" value="1"/>
</dbReference>
<sequence>MKTLQIAGYKNTGKTTLILDLVNLLKQHGYTVAVIKRHHITEDIPNDTDTGRFFEAGADYTAFNMPGHSIMTERPDKPLTVQLQRFQTEGVDFVLVEGYKKENYSKIILTYSFTEGDTDINEIGLTNVLNRFDMRYDKDNAVNWFKEWSSIGNENV</sequence>
<feature type="domain" description="Molybdopterin-guanine dinucleotide biosynthesis protein B (MobB)" evidence="1">
    <location>
        <begin position="4"/>
        <end position="110"/>
    </location>
</feature>
<dbReference type="PANTHER" id="PTHR40072:SF1">
    <property type="entry name" value="MOLYBDOPTERIN-GUANINE DINUCLEOTIDE BIOSYNTHESIS ADAPTER PROTEIN"/>
    <property type="match status" value="1"/>
</dbReference>
<dbReference type="Proteomes" id="UP000257076">
    <property type="component" value="Unassembled WGS sequence"/>
</dbReference>
<dbReference type="InterPro" id="IPR004435">
    <property type="entry name" value="MobB_dom"/>
</dbReference>
<dbReference type="Pfam" id="PF03205">
    <property type="entry name" value="MobB"/>
    <property type="match status" value="1"/>
</dbReference>
<evidence type="ECO:0000313" key="3">
    <source>
        <dbReference type="Proteomes" id="UP000257076"/>
    </source>
</evidence>
<reference evidence="2 3" key="1">
    <citation type="submission" date="2018-08" db="EMBL/GenBank/DDBJ databases">
        <title>Genomic Encyclopedia of Type Strains, Phase IV (KMG-IV): sequencing the most valuable type-strain genomes for metagenomic binning, comparative biology and taxonomic classification.</title>
        <authorList>
            <person name="Goeker M."/>
        </authorList>
    </citation>
    <scope>NUCLEOTIDE SEQUENCE [LARGE SCALE GENOMIC DNA]</scope>
    <source>
        <strain evidence="2 3">DSM 17274</strain>
    </source>
</reference>
<gene>
    <name evidence="2" type="ORF">DFR63_2089</name>
</gene>
<dbReference type="RefSeq" id="WP_115885854.1">
    <property type="nucleotide sequence ID" value="NZ_CBCSHX010000007.1"/>
</dbReference>
<accession>A0A3E0ASF5</accession>
<organism evidence="2 3">
    <name type="scientific">Jeotgalicoccus halotolerans</name>
    <dbReference type="NCBI Taxonomy" id="157227"/>
    <lineage>
        <taxon>Bacteria</taxon>
        <taxon>Bacillati</taxon>
        <taxon>Bacillota</taxon>
        <taxon>Bacilli</taxon>
        <taxon>Bacillales</taxon>
        <taxon>Staphylococcaceae</taxon>
        <taxon>Jeotgalicoccus</taxon>
    </lineage>
</organism>
<dbReference type="AlphaFoldDB" id="A0A3E0ASF5"/>
<dbReference type="OrthoDB" id="9786803at2"/>
<dbReference type="GO" id="GO:0005525">
    <property type="term" value="F:GTP binding"/>
    <property type="evidence" value="ECO:0007669"/>
    <property type="project" value="InterPro"/>
</dbReference>
<proteinExistence type="predicted"/>
<dbReference type="InterPro" id="IPR052539">
    <property type="entry name" value="MGD_biosynthesis_adapter"/>
</dbReference>
<dbReference type="InterPro" id="IPR027417">
    <property type="entry name" value="P-loop_NTPase"/>
</dbReference>
<evidence type="ECO:0000259" key="1">
    <source>
        <dbReference type="Pfam" id="PF03205"/>
    </source>
</evidence>
<dbReference type="PANTHER" id="PTHR40072">
    <property type="entry name" value="MOLYBDOPTERIN-GUANINE DINUCLEOTIDE BIOSYNTHESIS ADAPTER PROTEIN-RELATED"/>
    <property type="match status" value="1"/>
</dbReference>
<dbReference type="EMBL" id="QUMW01000015">
    <property type="protein sequence ID" value="REG22718.1"/>
    <property type="molecule type" value="Genomic_DNA"/>
</dbReference>
<dbReference type="GO" id="GO:0006777">
    <property type="term" value="P:Mo-molybdopterin cofactor biosynthetic process"/>
    <property type="evidence" value="ECO:0007669"/>
    <property type="project" value="InterPro"/>
</dbReference>
<protein>
    <submittedName>
        <fullName evidence="2">Molybdopterin-guanine dinucleotide biosynthesis protein B</fullName>
    </submittedName>
</protein>
<keyword evidence="3" id="KW-1185">Reference proteome</keyword>
<name>A0A3E0ASF5_9STAP</name>
<dbReference type="SUPFAM" id="SSF52540">
    <property type="entry name" value="P-loop containing nucleoside triphosphate hydrolases"/>
    <property type="match status" value="1"/>
</dbReference>
<evidence type="ECO:0000313" key="2">
    <source>
        <dbReference type="EMBL" id="REG22718.1"/>
    </source>
</evidence>
<comment type="caution">
    <text evidence="2">The sequence shown here is derived from an EMBL/GenBank/DDBJ whole genome shotgun (WGS) entry which is preliminary data.</text>
</comment>
<dbReference type="NCBIfam" id="TIGR00176">
    <property type="entry name" value="mobB"/>
    <property type="match status" value="1"/>
</dbReference>